<reference evidence="2" key="1">
    <citation type="journal article" date="2022" name="Int. J. Mol. Sci.">
        <title>Draft Genome of Tanacetum Coccineum: Genomic Comparison of Closely Related Tanacetum-Family Plants.</title>
        <authorList>
            <person name="Yamashiro T."/>
            <person name="Shiraishi A."/>
            <person name="Nakayama K."/>
            <person name="Satake H."/>
        </authorList>
    </citation>
    <scope>NUCLEOTIDE SEQUENCE</scope>
</reference>
<evidence type="ECO:0000313" key="2">
    <source>
        <dbReference type="EMBL" id="GJT40388.1"/>
    </source>
</evidence>
<reference evidence="2" key="2">
    <citation type="submission" date="2022-01" db="EMBL/GenBank/DDBJ databases">
        <authorList>
            <person name="Yamashiro T."/>
            <person name="Shiraishi A."/>
            <person name="Satake H."/>
            <person name="Nakayama K."/>
        </authorList>
    </citation>
    <scope>NUCLEOTIDE SEQUENCE</scope>
</reference>
<sequence>MDHKSGIMALFEYEGQGSSQSEQLKEQHKFQEAKTTEIGQGNSSKAVRLEAAILKGKCAIAAWKGWFDSVE</sequence>
<feature type="compositionally biased region" description="Basic and acidic residues" evidence="1">
    <location>
        <begin position="23"/>
        <end position="35"/>
    </location>
</feature>
<accession>A0ABQ5DNF0</accession>
<dbReference type="Proteomes" id="UP001151760">
    <property type="component" value="Unassembled WGS sequence"/>
</dbReference>
<feature type="region of interest" description="Disordered" evidence="1">
    <location>
        <begin position="18"/>
        <end position="37"/>
    </location>
</feature>
<evidence type="ECO:0000256" key="1">
    <source>
        <dbReference type="SAM" id="MobiDB-lite"/>
    </source>
</evidence>
<protein>
    <submittedName>
        <fullName evidence="2">Uncharacterized protein</fullName>
    </submittedName>
</protein>
<name>A0ABQ5DNF0_9ASTR</name>
<evidence type="ECO:0000313" key="3">
    <source>
        <dbReference type="Proteomes" id="UP001151760"/>
    </source>
</evidence>
<comment type="caution">
    <text evidence="2">The sequence shown here is derived from an EMBL/GenBank/DDBJ whole genome shotgun (WGS) entry which is preliminary data.</text>
</comment>
<keyword evidence="3" id="KW-1185">Reference proteome</keyword>
<gene>
    <name evidence="2" type="ORF">Tco_0940253</name>
</gene>
<proteinExistence type="predicted"/>
<organism evidence="2 3">
    <name type="scientific">Tanacetum coccineum</name>
    <dbReference type="NCBI Taxonomy" id="301880"/>
    <lineage>
        <taxon>Eukaryota</taxon>
        <taxon>Viridiplantae</taxon>
        <taxon>Streptophyta</taxon>
        <taxon>Embryophyta</taxon>
        <taxon>Tracheophyta</taxon>
        <taxon>Spermatophyta</taxon>
        <taxon>Magnoliopsida</taxon>
        <taxon>eudicotyledons</taxon>
        <taxon>Gunneridae</taxon>
        <taxon>Pentapetalae</taxon>
        <taxon>asterids</taxon>
        <taxon>campanulids</taxon>
        <taxon>Asterales</taxon>
        <taxon>Asteraceae</taxon>
        <taxon>Asteroideae</taxon>
        <taxon>Anthemideae</taxon>
        <taxon>Anthemidinae</taxon>
        <taxon>Tanacetum</taxon>
    </lineage>
</organism>
<dbReference type="EMBL" id="BQNB010015468">
    <property type="protein sequence ID" value="GJT40388.1"/>
    <property type="molecule type" value="Genomic_DNA"/>
</dbReference>